<evidence type="ECO:0000256" key="2">
    <source>
        <dbReference type="ARBA" id="ARBA00022679"/>
    </source>
</evidence>
<comment type="subcellular location">
    <subcellularLocation>
        <location evidence="1">Membrane</location>
        <topology evidence="1">Multi-pass membrane protein</topology>
    </subcellularLocation>
</comment>
<gene>
    <name evidence="7" type="ORF">NWE73_11505</name>
</gene>
<dbReference type="PANTHER" id="PTHR13929">
    <property type="entry name" value="1,4-DIHYDROXY-2-NAPHTHOATE OCTAPRENYLTRANSFERASE"/>
    <property type="match status" value="1"/>
</dbReference>
<evidence type="ECO:0000313" key="7">
    <source>
        <dbReference type="EMBL" id="MDG0816995.1"/>
    </source>
</evidence>
<evidence type="ECO:0000256" key="4">
    <source>
        <dbReference type="ARBA" id="ARBA00022989"/>
    </source>
</evidence>
<dbReference type="Pfam" id="PF01040">
    <property type="entry name" value="UbiA"/>
    <property type="match status" value="1"/>
</dbReference>
<evidence type="ECO:0000256" key="1">
    <source>
        <dbReference type="ARBA" id="ARBA00004141"/>
    </source>
</evidence>
<name>A0ABT6DLP8_9BACT</name>
<feature type="transmembrane region" description="Helical" evidence="6">
    <location>
        <begin position="227"/>
        <end position="244"/>
    </location>
</feature>
<evidence type="ECO:0000313" key="8">
    <source>
        <dbReference type="Proteomes" id="UP001152321"/>
    </source>
</evidence>
<dbReference type="Proteomes" id="UP001152321">
    <property type="component" value="Unassembled WGS sequence"/>
</dbReference>
<keyword evidence="3 6" id="KW-0812">Transmembrane</keyword>
<feature type="transmembrane region" description="Helical" evidence="6">
    <location>
        <begin position="297"/>
        <end position="314"/>
    </location>
</feature>
<feature type="transmembrane region" description="Helical" evidence="6">
    <location>
        <begin position="197"/>
        <end position="215"/>
    </location>
</feature>
<sequence length="355" mass="39774">MSHLVTLSKDSPEFESYLLGTFASDKRALPVQSLNVNSASETVTFKIVPVSELNRPSWFVVALKSVKVRSFLLLLVPLFLVLTKNIVDKTGRDPFTTIIATIGLIFTLISVNLRNDFMDHIKGVDRIIANSGSRSIQNGWLTAIQVKNFSSLFLLLAGICAIPVVFAFPEVAIVIAISFAVGLWAQFKRQNSFKYQIGGEFALFLLLGPLLTVGYQLSMGARLDQEIFWLGCLWGWGVLFIVHLKNFTNILPSSQAGFKNTVNWLGFDNARRLLAFWWLAFIGMNLAYHYIFAGTYWGFYLSVAVLFVSGSFISKLKSISSPVGSELRQVFKYGLSLFLITIGLWVFECLWYLIA</sequence>
<evidence type="ECO:0000256" key="3">
    <source>
        <dbReference type="ARBA" id="ARBA00022692"/>
    </source>
</evidence>
<feature type="transmembrane region" description="Helical" evidence="6">
    <location>
        <begin position="58"/>
        <end position="82"/>
    </location>
</feature>
<keyword evidence="4 6" id="KW-1133">Transmembrane helix</keyword>
<dbReference type="InterPro" id="IPR000537">
    <property type="entry name" value="UbiA_prenyltransferase"/>
</dbReference>
<evidence type="ECO:0000256" key="6">
    <source>
        <dbReference type="SAM" id="Phobius"/>
    </source>
</evidence>
<keyword evidence="5 6" id="KW-0472">Membrane</keyword>
<reference evidence="7" key="1">
    <citation type="submission" date="2022-08" db="EMBL/GenBank/DDBJ databases">
        <title>Novel Bdellovibrio Species Isolated from Svalbard: Designation Bdellovibrio svalbardensis.</title>
        <authorList>
            <person name="Mitchell R.J."/>
            <person name="Choi S.Y."/>
        </authorList>
    </citation>
    <scope>NUCLEOTIDE SEQUENCE</scope>
    <source>
        <strain evidence="7">PAP01</strain>
    </source>
</reference>
<keyword evidence="2" id="KW-0808">Transferase</keyword>
<dbReference type="PANTHER" id="PTHR13929:SF0">
    <property type="entry name" value="UBIA PRENYLTRANSFERASE DOMAIN-CONTAINING PROTEIN 1"/>
    <property type="match status" value="1"/>
</dbReference>
<dbReference type="CDD" id="cd13962">
    <property type="entry name" value="PT_UbiA_UBIAD1"/>
    <property type="match status" value="1"/>
</dbReference>
<accession>A0ABT6DLP8</accession>
<keyword evidence="8" id="KW-1185">Reference proteome</keyword>
<dbReference type="EMBL" id="JANRMI010000003">
    <property type="protein sequence ID" value="MDG0816995.1"/>
    <property type="molecule type" value="Genomic_DNA"/>
</dbReference>
<feature type="transmembrane region" description="Helical" evidence="6">
    <location>
        <begin position="335"/>
        <end position="354"/>
    </location>
</feature>
<feature type="transmembrane region" description="Helical" evidence="6">
    <location>
        <begin position="273"/>
        <end position="291"/>
    </location>
</feature>
<organism evidence="7 8">
    <name type="scientific">Bdellovibrio svalbardensis</name>
    <dbReference type="NCBI Taxonomy" id="2972972"/>
    <lineage>
        <taxon>Bacteria</taxon>
        <taxon>Pseudomonadati</taxon>
        <taxon>Bdellovibrionota</taxon>
        <taxon>Bdellovibrionia</taxon>
        <taxon>Bdellovibrionales</taxon>
        <taxon>Pseudobdellovibrionaceae</taxon>
        <taxon>Bdellovibrio</taxon>
    </lineage>
</organism>
<proteinExistence type="predicted"/>
<feature type="transmembrane region" description="Helical" evidence="6">
    <location>
        <begin position="152"/>
        <end position="185"/>
    </location>
</feature>
<comment type="caution">
    <text evidence="7">The sequence shown here is derived from an EMBL/GenBank/DDBJ whole genome shotgun (WGS) entry which is preliminary data.</text>
</comment>
<protein>
    <submittedName>
        <fullName evidence="7">Prenyltransferase</fullName>
    </submittedName>
</protein>
<feature type="transmembrane region" description="Helical" evidence="6">
    <location>
        <begin position="94"/>
        <end position="113"/>
    </location>
</feature>
<dbReference type="InterPro" id="IPR026046">
    <property type="entry name" value="UBIAD1"/>
</dbReference>
<evidence type="ECO:0000256" key="5">
    <source>
        <dbReference type="ARBA" id="ARBA00023136"/>
    </source>
</evidence>
<dbReference type="RefSeq" id="WP_277578472.1">
    <property type="nucleotide sequence ID" value="NZ_JANRMI010000003.1"/>
</dbReference>